<gene>
    <name evidence="10" type="ORF">EQM13_15665</name>
</gene>
<keyword evidence="2" id="KW-1003">Cell membrane</keyword>
<name>A0A410QFX1_9FIRM</name>
<evidence type="ECO:0000256" key="1">
    <source>
        <dbReference type="ARBA" id="ARBA00004651"/>
    </source>
</evidence>
<comment type="similarity">
    <text evidence="7">Belongs to the ThrE exporter (TC 2.A.79) family.</text>
</comment>
<feature type="domain" description="Threonine/Serine exporter ThrE" evidence="9">
    <location>
        <begin position="6"/>
        <end position="132"/>
    </location>
</feature>
<keyword evidence="3" id="KW-0997">Cell inner membrane</keyword>
<sequence>MKTAMQIIMAFTGTVAFSILFNVPKKYYFFCGLTGSVGWSVYLIINHYFHNSILATFIASMILTAMSRILSVKCKASTTLFLLCGIFTLVPGAGIYYMAYYIFINAGHEAMLKGIESIKIALAISLGIGVAYSIPAKVFGWEQESEVWNEIERRSKKSNK</sequence>
<protein>
    <submittedName>
        <fullName evidence="10">Threonine/serine exporter</fullName>
    </submittedName>
</protein>
<feature type="transmembrane region" description="Helical" evidence="8">
    <location>
        <begin position="76"/>
        <end position="99"/>
    </location>
</feature>
<evidence type="ECO:0000256" key="5">
    <source>
        <dbReference type="ARBA" id="ARBA00022989"/>
    </source>
</evidence>
<dbReference type="KEGG" id="spoa:EQM13_15665"/>
<dbReference type="Pfam" id="PF12821">
    <property type="entry name" value="ThrE_2"/>
    <property type="match status" value="1"/>
</dbReference>
<dbReference type="EMBL" id="CP035282">
    <property type="protein sequence ID" value="QAT62901.1"/>
    <property type="molecule type" value="Genomic_DNA"/>
</dbReference>
<dbReference type="GO" id="GO:0015744">
    <property type="term" value="P:succinate transport"/>
    <property type="evidence" value="ECO:0007669"/>
    <property type="project" value="TreeGrafter"/>
</dbReference>
<dbReference type="InterPro" id="IPR024528">
    <property type="entry name" value="ThrE_2"/>
</dbReference>
<evidence type="ECO:0000256" key="4">
    <source>
        <dbReference type="ARBA" id="ARBA00022692"/>
    </source>
</evidence>
<dbReference type="RefSeq" id="WP_128753164.1">
    <property type="nucleotide sequence ID" value="NZ_CP035282.1"/>
</dbReference>
<dbReference type="PANTHER" id="PTHR34390">
    <property type="entry name" value="UPF0442 PROTEIN YJJB-RELATED"/>
    <property type="match status" value="1"/>
</dbReference>
<dbReference type="OrthoDB" id="9810047at2"/>
<reference evidence="11" key="1">
    <citation type="submission" date="2019-01" db="EMBL/GenBank/DDBJ databases">
        <title>Draft genomes of a novel of Sporanaerobacter strains.</title>
        <authorList>
            <person name="Ma S."/>
        </authorList>
    </citation>
    <scope>NUCLEOTIDE SEQUENCE [LARGE SCALE GENOMIC DNA]</scope>
    <source>
        <strain evidence="11">NJN-17</strain>
    </source>
</reference>
<evidence type="ECO:0000256" key="7">
    <source>
        <dbReference type="ARBA" id="ARBA00034125"/>
    </source>
</evidence>
<accession>A0A410QFX1</accession>
<organism evidence="10 11">
    <name type="scientific">Acidilutibacter cellobiosedens</name>
    <dbReference type="NCBI Taxonomy" id="2507161"/>
    <lineage>
        <taxon>Bacteria</taxon>
        <taxon>Bacillati</taxon>
        <taxon>Bacillota</taxon>
        <taxon>Tissierellia</taxon>
        <taxon>Tissierellales</taxon>
        <taxon>Acidilutibacteraceae</taxon>
        <taxon>Acidilutibacter</taxon>
    </lineage>
</organism>
<feature type="transmembrane region" description="Helical" evidence="8">
    <location>
        <begin position="5"/>
        <end position="21"/>
    </location>
</feature>
<dbReference type="GO" id="GO:0005886">
    <property type="term" value="C:plasma membrane"/>
    <property type="evidence" value="ECO:0007669"/>
    <property type="project" value="UniProtKB-SubCell"/>
</dbReference>
<evidence type="ECO:0000256" key="8">
    <source>
        <dbReference type="SAM" id="Phobius"/>
    </source>
</evidence>
<dbReference type="PANTHER" id="PTHR34390:SF1">
    <property type="entry name" value="SUCCINATE TRANSPORTER SUBUNIT YJJB-RELATED"/>
    <property type="match status" value="1"/>
</dbReference>
<evidence type="ECO:0000313" key="11">
    <source>
        <dbReference type="Proteomes" id="UP000287969"/>
    </source>
</evidence>
<keyword evidence="4 8" id="KW-0812">Transmembrane</keyword>
<dbReference type="Proteomes" id="UP000287969">
    <property type="component" value="Chromosome"/>
</dbReference>
<evidence type="ECO:0000256" key="6">
    <source>
        <dbReference type="ARBA" id="ARBA00023136"/>
    </source>
</evidence>
<evidence type="ECO:0000259" key="9">
    <source>
        <dbReference type="Pfam" id="PF12821"/>
    </source>
</evidence>
<feature type="transmembrane region" description="Helical" evidence="8">
    <location>
        <begin position="52"/>
        <end position="70"/>
    </location>
</feature>
<proteinExistence type="inferred from homology"/>
<keyword evidence="5 8" id="KW-1133">Transmembrane helix</keyword>
<keyword evidence="11" id="KW-1185">Reference proteome</keyword>
<dbReference type="AlphaFoldDB" id="A0A410QFX1"/>
<comment type="subcellular location">
    <subcellularLocation>
        <location evidence="1">Cell membrane</location>
        <topology evidence="1">Multi-pass membrane protein</topology>
    </subcellularLocation>
</comment>
<feature type="transmembrane region" description="Helical" evidence="8">
    <location>
        <begin position="120"/>
        <end position="139"/>
    </location>
</feature>
<dbReference type="InterPro" id="IPR050539">
    <property type="entry name" value="ThrE_Dicarb/AminoAcid_Exp"/>
</dbReference>
<feature type="transmembrane region" description="Helical" evidence="8">
    <location>
        <begin position="27"/>
        <end position="45"/>
    </location>
</feature>
<evidence type="ECO:0000256" key="3">
    <source>
        <dbReference type="ARBA" id="ARBA00022519"/>
    </source>
</evidence>
<keyword evidence="6 8" id="KW-0472">Membrane</keyword>
<evidence type="ECO:0000313" key="10">
    <source>
        <dbReference type="EMBL" id="QAT62901.1"/>
    </source>
</evidence>
<evidence type="ECO:0000256" key="2">
    <source>
        <dbReference type="ARBA" id="ARBA00022475"/>
    </source>
</evidence>